<evidence type="ECO:0000256" key="1">
    <source>
        <dbReference type="SAM" id="MobiDB-lite"/>
    </source>
</evidence>
<feature type="compositionally biased region" description="Basic and acidic residues" evidence="1">
    <location>
        <begin position="152"/>
        <end position="162"/>
    </location>
</feature>
<sequence length="173" mass="19693">MATSASWPPPKKGYAALRCRYEPLLHVGTCAPIASDCHWRPSIHVHARDSSVWLANPSYQHDGIYVRRQFRSTRSPQFNRSSALELFQPLQIACTLHSPAVTKNMPNCSNLTFIAKKGNSFHAFTSLYTLWLLPFPHSRLKLTKMTRKTVVQHKERQKHGNERLTLALQGTSN</sequence>
<protein>
    <submittedName>
        <fullName evidence="2">Uncharacterized protein</fullName>
    </submittedName>
</protein>
<reference evidence="2 3" key="1">
    <citation type="submission" date="2019-07" db="EMBL/GenBank/DDBJ databases">
        <authorList>
            <person name="Hibberd C M."/>
            <person name="Gehrig L. J."/>
            <person name="Chang H.-W."/>
            <person name="Venkatesh S."/>
        </authorList>
    </citation>
    <scope>NUCLEOTIDE SEQUENCE [LARGE SCALE GENOMIC DNA]</scope>
    <source>
        <strain evidence="2">Bifidobacterium_longum_subsp_infantis_JG_Bg463</strain>
    </source>
</reference>
<proteinExistence type="predicted"/>
<evidence type="ECO:0000313" key="2">
    <source>
        <dbReference type="EMBL" id="VUX32220.1"/>
    </source>
</evidence>
<accession>A0A564VIJ6</accession>
<dbReference type="Proteomes" id="UP000345266">
    <property type="component" value="Unassembled WGS sequence"/>
</dbReference>
<dbReference type="EMBL" id="CABHNT010000022">
    <property type="protein sequence ID" value="VUX32220.1"/>
    <property type="molecule type" value="Genomic_DNA"/>
</dbReference>
<name>A0A564VIJ6_BIFLI</name>
<organism evidence="2 3">
    <name type="scientific">Bifidobacterium longum subsp. infantis</name>
    <dbReference type="NCBI Taxonomy" id="1682"/>
    <lineage>
        <taxon>Bacteria</taxon>
        <taxon>Bacillati</taxon>
        <taxon>Actinomycetota</taxon>
        <taxon>Actinomycetes</taxon>
        <taxon>Bifidobacteriales</taxon>
        <taxon>Bifidobacteriaceae</taxon>
        <taxon>Bifidobacterium</taxon>
    </lineage>
</organism>
<dbReference type="AlphaFoldDB" id="A0A564VIJ6"/>
<gene>
    <name evidence="2" type="ORF">BLJG463_01056</name>
</gene>
<evidence type="ECO:0000313" key="3">
    <source>
        <dbReference type="Proteomes" id="UP000345266"/>
    </source>
</evidence>
<feature type="region of interest" description="Disordered" evidence="1">
    <location>
        <begin position="152"/>
        <end position="173"/>
    </location>
</feature>